<dbReference type="InterPro" id="IPR001375">
    <property type="entry name" value="Peptidase_S9_cat"/>
</dbReference>
<proteinExistence type="predicted"/>
<name>A0A1I9YW92_9BURK</name>
<dbReference type="PANTHER" id="PTHR43056">
    <property type="entry name" value="PEPTIDASE S9 PROLYL OLIGOPEPTIDASE"/>
    <property type="match status" value="1"/>
</dbReference>
<dbReference type="InterPro" id="IPR050585">
    <property type="entry name" value="Xaa-Pro_dipeptidyl-ppase/CocE"/>
</dbReference>
<evidence type="ECO:0000259" key="1">
    <source>
        <dbReference type="Pfam" id="PF00326"/>
    </source>
</evidence>
<dbReference type="PANTHER" id="PTHR43056:SF5">
    <property type="entry name" value="PEPTIDASE S9 PROLYL OLIGOPEPTIDASE CATALYTIC DOMAIN-CONTAINING PROTEIN"/>
    <property type="match status" value="1"/>
</dbReference>
<gene>
    <name evidence="2" type="ORF">BJG93_33565</name>
</gene>
<evidence type="ECO:0000313" key="2">
    <source>
        <dbReference type="EMBL" id="APA90496.1"/>
    </source>
</evidence>
<dbReference type="SUPFAM" id="SSF53474">
    <property type="entry name" value="alpha/beta-Hydrolases"/>
    <property type="match status" value="1"/>
</dbReference>
<sequence length="153" mass="17031">MTARVRSSAAVARVATLRFVRSRFAECSAAGGGLYGVSDPLTLGRRTHKFEADYLAWLIGDAVADRERYLARTPLLHAHRIEVQVIFFRGELDAVVTTDQTRSVVAALKANCVTVQAHYYVDERHGFRKEVNLAHALQAEYAFYRGVLGHPAE</sequence>
<dbReference type="Pfam" id="PF00326">
    <property type="entry name" value="Peptidase_S9"/>
    <property type="match status" value="1"/>
</dbReference>
<dbReference type="AlphaFoldDB" id="A0A1I9YW92"/>
<protein>
    <recommendedName>
        <fullName evidence="1">Peptidase S9 prolyl oligopeptidase catalytic domain-containing protein</fullName>
    </recommendedName>
</protein>
<accession>A0A1I9YW92</accession>
<dbReference type="Gene3D" id="3.40.50.1820">
    <property type="entry name" value="alpha/beta hydrolase"/>
    <property type="match status" value="1"/>
</dbReference>
<keyword evidence="2" id="KW-0614">Plasmid</keyword>
<dbReference type="EMBL" id="CP017565">
    <property type="protein sequence ID" value="APA90496.1"/>
    <property type="molecule type" value="Genomic_DNA"/>
</dbReference>
<dbReference type="GO" id="GO:0008236">
    <property type="term" value="F:serine-type peptidase activity"/>
    <property type="evidence" value="ECO:0007669"/>
    <property type="project" value="InterPro"/>
</dbReference>
<organism evidence="2">
    <name type="scientific">Paraburkholderia sprentiae WSM5005</name>
    <dbReference type="NCBI Taxonomy" id="754502"/>
    <lineage>
        <taxon>Bacteria</taxon>
        <taxon>Pseudomonadati</taxon>
        <taxon>Pseudomonadota</taxon>
        <taxon>Betaproteobacteria</taxon>
        <taxon>Burkholderiales</taxon>
        <taxon>Burkholderiaceae</taxon>
        <taxon>Paraburkholderia</taxon>
    </lineage>
</organism>
<dbReference type="GO" id="GO:0006508">
    <property type="term" value="P:proteolysis"/>
    <property type="evidence" value="ECO:0007669"/>
    <property type="project" value="InterPro"/>
</dbReference>
<feature type="domain" description="Peptidase S9 prolyl oligopeptidase catalytic" evidence="1">
    <location>
        <begin position="35"/>
        <end position="149"/>
    </location>
</feature>
<dbReference type="InterPro" id="IPR029058">
    <property type="entry name" value="AB_hydrolase_fold"/>
</dbReference>
<geneLocation type="plasmid" evidence="2">
    <name>pl2WSM5005</name>
</geneLocation>
<reference evidence="2" key="1">
    <citation type="submission" date="2016-09" db="EMBL/GenBank/DDBJ databases">
        <title>The Complete Genome of Burkholderia sprentiae wsm5005.</title>
        <authorList>
            <person name="De Meyer S."/>
            <person name="Wang P."/>
            <person name="Terpolilli J."/>
        </authorList>
    </citation>
    <scope>NUCLEOTIDE SEQUENCE [LARGE SCALE GENOMIC DNA]</scope>
    <source>
        <strain evidence="2">WSM5005</strain>
        <plasmid evidence="2">pl2WSM5005</plasmid>
    </source>
</reference>